<dbReference type="PROSITE" id="PS50103">
    <property type="entry name" value="ZF_C3H1"/>
    <property type="match status" value="2"/>
</dbReference>
<keyword evidence="1 5" id="KW-0479">Metal-binding</keyword>
<keyword evidence="9" id="KW-1185">Reference proteome</keyword>
<accession>A0A8J5BDC7</accession>
<organism evidence="8 9">
    <name type="scientific">Zingiber officinale</name>
    <name type="common">Ginger</name>
    <name type="synonym">Amomum zingiber</name>
    <dbReference type="NCBI Taxonomy" id="94328"/>
    <lineage>
        <taxon>Eukaryota</taxon>
        <taxon>Viridiplantae</taxon>
        <taxon>Streptophyta</taxon>
        <taxon>Embryophyta</taxon>
        <taxon>Tracheophyta</taxon>
        <taxon>Spermatophyta</taxon>
        <taxon>Magnoliopsida</taxon>
        <taxon>Liliopsida</taxon>
        <taxon>Zingiberales</taxon>
        <taxon>Zingiberaceae</taxon>
        <taxon>Zingiber</taxon>
    </lineage>
</organism>
<evidence type="ECO:0000259" key="7">
    <source>
        <dbReference type="PROSITE" id="PS50103"/>
    </source>
</evidence>
<feature type="zinc finger region" description="C3H1-type" evidence="5">
    <location>
        <begin position="62"/>
        <end position="85"/>
    </location>
</feature>
<evidence type="ECO:0000256" key="1">
    <source>
        <dbReference type="ARBA" id="ARBA00022723"/>
    </source>
</evidence>
<reference evidence="8 9" key="1">
    <citation type="submission" date="2020-08" db="EMBL/GenBank/DDBJ databases">
        <title>Plant Genome Project.</title>
        <authorList>
            <person name="Zhang R.-G."/>
        </authorList>
    </citation>
    <scope>NUCLEOTIDE SEQUENCE [LARGE SCALE GENOMIC DNA]</scope>
    <source>
        <tissue evidence="8">Rhizome</tissue>
    </source>
</reference>
<name>A0A8J5BDC7_ZINOF</name>
<dbReference type="GO" id="GO:0010468">
    <property type="term" value="P:regulation of gene expression"/>
    <property type="evidence" value="ECO:0007669"/>
    <property type="project" value="UniProtKB-ARBA"/>
</dbReference>
<gene>
    <name evidence="8" type="ORF">ZIOFF_070561</name>
</gene>
<dbReference type="InterPro" id="IPR045877">
    <property type="entry name" value="ZFP36-like"/>
</dbReference>
<evidence type="ECO:0000256" key="6">
    <source>
        <dbReference type="SAM" id="MobiDB-lite"/>
    </source>
</evidence>
<evidence type="ECO:0000256" key="3">
    <source>
        <dbReference type="ARBA" id="ARBA00022833"/>
    </source>
</evidence>
<evidence type="ECO:0000256" key="2">
    <source>
        <dbReference type="ARBA" id="ARBA00022771"/>
    </source>
</evidence>
<dbReference type="GO" id="GO:0051252">
    <property type="term" value="P:regulation of RNA metabolic process"/>
    <property type="evidence" value="ECO:0007669"/>
    <property type="project" value="UniProtKB-ARBA"/>
</dbReference>
<sequence length="239" mass="26210">MDATSKKERPDSADGNVGDSNQRKGEQSFLLAFRLFVYSQRNAPLGGLQQTAAESPVRKFLVCNKYNTAEGCMFGERCFFAHGQEELGKPVASPDHRARIASPPPHCVDPTPTLKISVAASLAGLVLGKGVVNAKNICELTGASLTILDHESDLKLKNMELEGTRDQIDQASRMVRDLIDNITASTDKLQIGNPAPHISKFKTKICDNFRIKGFCSYGNRCHFAHGESELRKGPSWYCP</sequence>
<dbReference type="Pfam" id="PF00013">
    <property type="entry name" value="KH_1"/>
    <property type="match status" value="1"/>
</dbReference>
<evidence type="ECO:0000256" key="5">
    <source>
        <dbReference type="PROSITE-ProRule" id="PRU00723"/>
    </source>
</evidence>
<evidence type="ECO:0000313" key="9">
    <source>
        <dbReference type="Proteomes" id="UP000734854"/>
    </source>
</evidence>
<dbReference type="SMART" id="SM00322">
    <property type="entry name" value="KH"/>
    <property type="match status" value="1"/>
</dbReference>
<dbReference type="SMART" id="SM00356">
    <property type="entry name" value="ZnF_C3H1"/>
    <property type="match status" value="2"/>
</dbReference>
<proteinExistence type="predicted"/>
<dbReference type="OrthoDB" id="410307at2759"/>
<comment type="caution">
    <text evidence="8">The sequence shown here is derived from an EMBL/GenBank/DDBJ whole genome shotgun (WGS) entry which is preliminary data.</text>
</comment>
<protein>
    <recommendedName>
        <fullName evidence="7">C3H1-type domain-containing protein</fullName>
    </recommendedName>
</protein>
<dbReference type="AlphaFoldDB" id="A0A8J5BDC7"/>
<dbReference type="InterPro" id="IPR004087">
    <property type="entry name" value="KH_dom"/>
</dbReference>
<dbReference type="EMBL" id="JACMSC010000021">
    <property type="protein sequence ID" value="KAG6469631.1"/>
    <property type="molecule type" value="Genomic_DNA"/>
</dbReference>
<feature type="region of interest" description="Disordered" evidence="6">
    <location>
        <begin position="1"/>
        <end position="22"/>
    </location>
</feature>
<dbReference type="InterPro" id="IPR000571">
    <property type="entry name" value="Znf_CCCH"/>
</dbReference>
<feature type="domain" description="C3H1-type" evidence="7">
    <location>
        <begin position="62"/>
        <end position="85"/>
    </location>
</feature>
<dbReference type="PROSITE" id="PS50084">
    <property type="entry name" value="KH_TYPE_1"/>
    <property type="match status" value="1"/>
</dbReference>
<evidence type="ECO:0000313" key="8">
    <source>
        <dbReference type="EMBL" id="KAG6469631.1"/>
    </source>
</evidence>
<dbReference type="PANTHER" id="PTHR12547">
    <property type="entry name" value="CCCH ZINC FINGER/TIS11-RELATED"/>
    <property type="match status" value="1"/>
</dbReference>
<dbReference type="FunFam" id="4.10.1000.10:FF:000003">
    <property type="entry name" value="Zinc finger CCCH domain-containing protein"/>
    <property type="match status" value="1"/>
</dbReference>
<feature type="zinc finger region" description="C3H1-type" evidence="5">
    <location>
        <begin position="200"/>
        <end position="228"/>
    </location>
</feature>
<feature type="domain" description="C3H1-type" evidence="7">
    <location>
        <begin position="200"/>
        <end position="228"/>
    </location>
</feature>
<dbReference type="Proteomes" id="UP000734854">
    <property type="component" value="Unassembled WGS sequence"/>
</dbReference>
<feature type="compositionally biased region" description="Basic and acidic residues" evidence="6">
    <location>
        <begin position="1"/>
        <end position="12"/>
    </location>
</feature>
<keyword evidence="2 5" id="KW-0863">Zinc-finger</keyword>
<evidence type="ECO:0000256" key="4">
    <source>
        <dbReference type="PROSITE-ProRule" id="PRU00117"/>
    </source>
</evidence>
<dbReference type="InterPro" id="IPR004088">
    <property type="entry name" value="KH_dom_type_1"/>
</dbReference>
<dbReference type="Pfam" id="PF00642">
    <property type="entry name" value="zf-CCCH"/>
    <property type="match status" value="1"/>
</dbReference>
<dbReference type="GO" id="GO:0003729">
    <property type="term" value="F:mRNA binding"/>
    <property type="evidence" value="ECO:0007669"/>
    <property type="project" value="InterPro"/>
</dbReference>
<keyword evidence="3 5" id="KW-0862">Zinc</keyword>
<dbReference type="PANTHER" id="PTHR12547:SF173">
    <property type="entry name" value="ZINC FINGER CCCH DOMAIN-CONTAINING PROTEIN 52"/>
    <property type="match status" value="1"/>
</dbReference>
<dbReference type="GO" id="GO:0008270">
    <property type="term" value="F:zinc ion binding"/>
    <property type="evidence" value="ECO:0007669"/>
    <property type="project" value="UniProtKB-KW"/>
</dbReference>
<keyword evidence="4" id="KW-0694">RNA-binding</keyword>